<dbReference type="AlphaFoldDB" id="A0A8X6GZE8"/>
<feature type="region of interest" description="Disordered" evidence="6">
    <location>
        <begin position="421"/>
        <end position="444"/>
    </location>
</feature>
<dbReference type="CDD" id="cd07025">
    <property type="entry name" value="Peptidase_S66"/>
    <property type="match status" value="1"/>
</dbReference>
<accession>A0A8X6GZE8</accession>
<protein>
    <submittedName>
        <fullName evidence="8">Putative carboxypeptidase RC0549</fullName>
    </submittedName>
</protein>
<feature type="compositionally biased region" description="Basic and acidic residues" evidence="6">
    <location>
        <begin position="421"/>
        <end position="436"/>
    </location>
</feature>
<evidence type="ECO:0000259" key="7">
    <source>
        <dbReference type="PROSITE" id="PS51733"/>
    </source>
</evidence>
<dbReference type="GO" id="GO:0033819">
    <property type="term" value="F:lipoyl(octanoyl) transferase activity"/>
    <property type="evidence" value="ECO:0007669"/>
    <property type="project" value="InterPro"/>
</dbReference>
<dbReference type="GO" id="GO:0008236">
    <property type="term" value="F:serine-type peptidase activity"/>
    <property type="evidence" value="ECO:0007669"/>
    <property type="project" value="UniProtKB-KW"/>
</dbReference>
<reference evidence="8" key="1">
    <citation type="submission" date="2020-07" db="EMBL/GenBank/DDBJ databases">
        <title>Multicomponent nature underlies the extraordinary mechanical properties of spider dragline silk.</title>
        <authorList>
            <person name="Kono N."/>
            <person name="Nakamura H."/>
            <person name="Mori M."/>
            <person name="Yoshida Y."/>
            <person name="Ohtoshi R."/>
            <person name="Malay A.D."/>
            <person name="Moran D.A.P."/>
            <person name="Tomita M."/>
            <person name="Numata K."/>
            <person name="Arakawa K."/>
        </authorList>
    </citation>
    <scope>NUCLEOTIDE SEQUENCE</scope>
</reference>
<dbReference type="Gene3D" id="3.40.50.10740">
    <property type="entry name" value="Class I glutamine amidotransferase-like"/>
    <property type="match status" value="1"/>
</dbReference>
<dbReference type="EMBL" id="BMAO01036844">
    <property type="protein sequence ID" value="GFR13413.1"/>
    <property type="molecule type" value="Genomic_DNA"/>
</dbReference>
<keyword evidence="3" id="KW-0645">Protease</keyword>
<comment type="similarity">
    <text evidence="1">Belongs to the peptidase S66 family.</text>
</comment>
<comment type="caution">
    <text evidence="8">The sequence shown here is derived from an EMBL/GenBank/DDBJ whole genome shotgun (WGS) entry which is preliminary data.</text>
</comment>
<keyword evidence="5" id="KW-0720">Serine protease</keyword>
<keyword evidence="4" id="KW-0378">Hydrolase</keyword>
<dbReference type="PROSITE" id="PS01313">
    <property type="entry name" value="LIPB"/>
    <property type="match status" value="1"/>
</dbReference>
<dbReference type="Gene3D" id="3.50.30.60">
    <property type="entry name" value="LD-carboxypeptidase A C-terminal domain-like"/>
    <property type="match status" value="1"/>
</dbReference>
<evidence type="ECO:0000256" key="2">
    <source>
        <dbReference type="ARBA" id="ARBA00022645"/>
    </source>
</evidence>
<feature type="domain" description="BPL/LPL catalytic" evidence="7">
    <location>
        <begin position="1"/>
        <end position="168"/>
    </location>
</feature>
<dbReference type="Proteomes" id="UP000887116">
    <property type="component" value="Unassembled WGS sequence"/>
</dbReference>
<evidence type="ECO:0000313" key="8">
    <source>
        <dbReference type="EMBL" id="GFR13413.1"/>
    </source>
</evidence>
<dbReference type="SUPFAM" id="SSF55681">
    <property type="entry name" value="Class II aaRS and biotin synthetases"/>
    <property type="match status" value="1"/>
</dbReference>
<dbReference type="Pfam" id="PF17676">
    <property type="entry name" value="Peptidase_S66C"/>
    <property type="match status" value="1"/>
</dbReference>
<evidence type="ECO:0000256" key="3">
    <source>
        <dbReference type="ARBA" id="ARBA00022670"/>
    </source>
</evidence>
<dbReference type="InterPro" id="IPR040449">
    <property type="entry name" value="Peptidase_S66_N"/>
</dbReference>
<dbReference type="Pfam" id="PF02016">
    <property type="entry name" value="Peptidase_S66"/>
    <property type="match status" value="1"/>
</dbReference>
<dbReference type="InterPro" id="IPR045864">
    <property type="entry name" value="aa-tRNA-synth_II/BPL/LPL"/>
</dbReference>
<dbReference type="InterPro" id="IPR004143">
    <property type="entry name" value="BPL_LPL_catalytic"/>
</dbReference>
<sequence>MATPAPSTYTAGISATADDIVEKLFPIYKTGRGGKHTYHGPGQRIIYLMLNLKKRNKCDIKLYIRDLRKESDLTTIKEYVEALDFNPHISEKIYSNDNPFYSNSDEFRANDLVSALTGDSKIIWCIRGGEGASRLIPYLEKLPNDKKERIAQNKKILIGYSDITALHIHLQAKYDWQTLHGTMLEMIVNNSVSESSVEKLKELILNKRDSIRFDKLKMINNGIRLKDGRLKSKIIGGNMTLVENSIGTVWQINAKGKILFLEDIRVYPYAIERSLDHLKQAHIFDGVHAVIFGDFVNCYNDNLVEVVKERDTFYRFKELYETGGEEALQEISKSKPLYANRVSEDIEKAVIEIAIEFPAYGQERAANELKKRGILISASGIRSVWQRNDLENFKKRLKALEAKVAQDGIILTEEQITALEKAKEEKEAHGEIETEHPGYLGSKR</sequence>
<dbReference type="PROSITE" id="PS51733">
    <property type="entry name" value="BPL_LPL_CATALYTIC"/>
    <property type="match status" value="1"/>
</dbReference>
<dbReference type="InterPro" id="IPR027461">
    <property type="entry name" value="Carboxypeptidase_A_C_sf"/>
</dbReference>
<gene>
    <name evidence="8" type="primary">RC0549</name>
    <name evidence="8" type="ORF">TNCT_17331</name>
</gene>
<dbReference type="GO" id="GO:0004180">
    <property type="term" value="F:carboxypeptidase activity"/>
    <property type="evidence" value="ECO:0007669"/>
    <property type="project" value="UniProtKB-KW"/>
</dbReference>
<dbReference type="SUPFAM" id="SSF141986">
    <property type="entry name" value="LD-carboxypeptidase A C-terminal domain-like"/>
    <property type="match status" value="1"/>
</dbReference>
<evidence type="ECO:0000256" key="5">
    <source>
        <dbReference type="ARBA" id="ARBA00022825"/>
    </source>
</evidence>
<dbReference type="InterPro" id="IPR020605">
    <property type="entry name" value="Octanoyltransferase_CS"/>
</dbReference>
<dbReference type="InterPro" id="IPR003507">
    <property type="entry name" value="S66_fam"/>
</dbReference>
<dbReference type="GO" id="GO:0006508">
    <property type="term" value="P:proteolysis"/>
    <property type="evidence" value="ECO:0007669"/>
    <property type="project" value="UniProtKB-KW"/>
</dbReference>
<name>A0A8X6GZE8_TRICU</name>
<dbReference type="PANTHER" id="PTHR30237:SF2">
    <property type="entry name" value="MUREIN TETRAPEPTIDE CARBOXYPEPTIDASE"/>
    <property type="match status" value="1"/>
</dbReference>
<dbReference type="GO" id="GO:0009249">
    <property type="term" value="P:protein lipoylation"/>
    <property type="evidence" value="ECO:0007669"/>
    <property type="project" value="InterPro"/>
</dbReference>
<dbReference type="InterPro" id="IPR027478">
    <property type="entry name" value="LdcA_N"/>
</dbReference>
<dbReference type="InterPro" id="IPR029062">
    <property type="entry name" value="Class_I_gatase-like"/>
</dbReference>
<evidence type="ECO:0000256" key="4">
    <source>
        <dbReference type="ARBA" id="ARBA00022801"/>
    </source>
</evidence>
<dbReference type="InterPro" id="IPR040921">
    <property type="entry name" value="Peptidase_S66C"/>
</dbReference>
<dbReference type="Pfam" id="PF13551">
    <property type="entry name" value="HTH_29"/>
    <property type="match status" value="1"/>
</dbReference>
<organism evidence="8 9">
    <name type="scientific">Trichonephila clavata</name>
    <name type="common">Joro spider</name>
    <name type="synonym">Nephila clavata</name>
    <dbReference type="NCBI Taxonomy" id="2740835"/>
    <lineage>
        <taxon>Eukaryota</taxon>
        <taxon>Metazoa</taxon>
        <taxon>Ecdysozoa</taxon>
        <taxon>Arthropoda</taxon>
        <taxon>Chelicerata</taxon>
        <taxon>Arachnida</taxon>
        <taxon>Araneae</taxon>
        <taxon>Araneomorphae</taxon>
        <taxon>Entelegynae</taxon>
        <taxon>Araneoidea</taxon>
        <taxon>Nephilidae</taxon>
        <taxon>Trichonephila</taxon>
    </lineage>
</organism>
<evidence type="ECO:0000256" key="6">
    <source>
        <dbReference type="SAM" id="MobiDB-lite"/>
    </source>
</evidence>
<keyword evidence="9" id="KW-1185">Reference proteome</keyword>
<evidence type="ECO:0000256" key="1">
    <source>
        <dbReference type="ARBA" id="ARBA00010233"/>
    </source>
</evidence>
<evidence type="ECO:0000313" key="9">
    <source>
        <dbReference type="Proteomes" id="UP000887116"/>
    </source>
</evidence>
<dbReference type="SUPFAM" id="SSF52317">
    <property type="entry name" value="Class I glutamine amidotransferase-like"/>
    <property type="match status" value="1"/>
</dbReference>
<dbReference type="OrthoDB" id="8114556at2759"/>
<proteinExistence type="inferred from homology"/>
<dbReference type="PANTHER" id="PTHR30237">
    <property type="entry name" value="MURAMOYLTETRAPEPTIDE CARBOXYPEPTIDASE"/>
    <property type="match status" value="1"/>
</dbReference>
<keyword evidence="2 8" id="KW-0121">Carboxypeptidase</keyword>